<dbReference type="Gene3D" id="3.40.50.150">
    <property type="entry name" value="Vaccinia Virus protein VP39"/>
    <property type="match status" value="1"/>
</dbReference>
<dbReference type="SUPFAM" id="SSF53335">
    <property type="entry name" value="S-adenosyl-L-methionine-dependent methyltransferases"/>
    <property type="match status" value="1"/>
</dbReference>
<evidence type="ECO:0000313" key="2">
    <source>
        <dbReference type="EMBL" id="SDS82266.1"/>
    </source>
</evidence>
<dbReference type="InterPro" id="IPR029063">
    <property type="entry name" value="SAM-dependent_MTases_sf"/>
</dbReference>
<evidence type="ECO:0000259" key="1">
    <source>
        <dbReference type="Pfam" id="PF08241"/>
    </source>
</evidence>
<gene>
    <name evidence="2" type="ORF">SAMN04489812_3147</name>
</gene>
<dbReference type="GO" id="GO:0008757">
    <property type="term" value="F:S-adenosylmethionine-dependent methyltransferase activity"/>
    <property type="evidence" value="ECO:0007669"/>
    <property type="project" value="InterPro"/>
</dbReference>
<dbReference type="STRING" id="630515.SAMN04489812_3147"/>
<dbReference type="PANTHER" id="PTHR43460">
    <property type="entry name" value="METHYLTRANSFERASE"/>
    <property type="match status" value="1"/>
</dbReference>
<dbReference type="PANTHER" id="PTHR43460:SF1">
    <property type="entry name" value="METHYLTRANSFERASE TYPE 11 DOMAIN-CONTAINING PROTEIN"/>
    <property type="match status" value="1"/>
</dbReference>
<keyword evidence="2" id="KW-0808">Transferase</keyword>
<dbReference type="EMBL" id="LT629772">
    <property type="protein sequence ID" value="SDS82266.1"/>
    <property type="molecule type" value="Genomic_DNA"/>
</dbReference>
<keyword evidence="2" id="KW-0489">Methyltransferase</keyword>
<evidence type="ECO:0000313" key="3">
    <source>
        <dbReference type="Proteomes" id="UP000199103"/>
    </source>
</evidence>
<dbReference type="InterPro" id="IPR013216">
    <property type="entry name" value="Methyltransf_11"/>
</dbReference>
<dbReference type="Proteomes" id="UP000199103">
    <property type="component" value="Chromosome I"/>
</dbReference>
<keyword evidence="3" id="KW-1185">Reference proteome</keyword>
<dbReference type="InterPro" id="IPR052939">
    <property type="entry name" value="23S_rRNA_MeTrnsfrase_RlmA"/>
</dbReference>
<dbReference type="AlphaFoldDB" id="A0A1H1VCY8"/>
<protein>
    <submittedName>
        <fullName evidence="2">Methyltransferase domain-containing protein</fullName>
    </submittedName>
</protein>
<sequence>MVPADVTIPDFIPQNVLRLQVARTDDHHAHAHSGTPLGVEIGSHGAAAVIDHAAVRSFEELITEAEAADVDGWGFGWLAGRATEERPPWGYARLLAQRLAAADSALDLDTGGGEVVDEAGTLPSRMSVTESWPPNAARARKRLEPRGVRVVQTESGAPLPFADASFALVSARHPVAPDWPEIRRVLKPGGHYFAQHVGPASAFELIEYFLGPLPENRKGRDPDREAEAAEAAGLTVLDLQTARCRMEFFDIGAVVWILRKCVWWVPDFSVPRYRDQLIKLDASLRAGTPFVAHSSRHLIDAERR</sequence>
<accession>A0A1H1VCY8</accession>
<dbReference type="GO" id="GO:0032259">
    <property type="term" value="P:methylation"/>
    <property type="evidence" value="ECO:0007669"/>
    <property type="project" value="UniProtKB-KW"/>
</dbReference>
<reference evidence="2 3" key="1">
    <citation type="submission" date="2016-10" db="EMBL/GenBank/DDBJ databases">
        <authorList>
            <person name="de Groot N.N."/>
        </authorList>
    </citation>
    <scope>NUCLEOTIDE SEQUENCE [LARGE SCALE GENOMIC DNA]</scope>
    <source>
        <strain evidence="2 3">DSM 21800</strain>
    </source>
</reference>
<name>A0A1H1VCY8_9ACTN</name>
<dbReference type="Pfam" id="PF08241">
    <property type="entry name" value="Methyltransf_11"/>
    <property type="match status" value="1"/>
</dbReference>
<organism evidence="2 3">
    <name type="scientific">Microlunatus soli</name>
    <dbReference type="NCBI Taxonomy" id="630515"/>
    <lineage>
        <taxon>Bacteria</taxon>
        <taxon>Bacillati</taxon>
        <taxon>Actinomycetota</taxon>
        <taxon>Actinomycetes</taxon>
        <taxon>Propionibacteriales</taxon>
        <taxon>Propionibacteriaceae</taxon>
        <taxon>Microlunatus</taxon>
    </lineage>
</organism>
<proteinExistence type="predicted"/>
<feature type="domain" description="Methyltransferase type 11" evidence="1">
    <location>
        <begin position="106"/>
        <end position="193"/>
    </location>
</feature>